<name>A0A380SU86_9PSED</name>
<keyword evidence="1" id="KW-0472">Membrane</keyword>
<dbReference type="AlphaFoldDB" id="A0A380SU86"/>
<gene>
    <name evidence="2" type="ORF">CCOS864_00960</name>
</gene>
<accession>A0A380SU86</accession>
<feature type="transmembrane region" description="Helical" evidence="1">
    <location>
        <begin position="7"/>
        <end position="29"/>
    </location>
</feature>
<protein>
    <recommendedName>
        <fullName evidence="4">Transmembrane protein</fullName>
    </recommendedName>
</protein>
<proteinExistence type="predicted"/>
<dbReference type="EMBL" id="UIDD01000004">
    <property type="protein sequence ID" value="SUQ61537.1"/>
    <property type="molecule type" value="Genomic_DNA"/>
</dbReference>
<dbReference type="Proteomes" id="UP000255177">
    <property type="component" value="Unassembled WGS sequence"/>
</dbReference>
<evidence type="ECO:0008006" key="4">
    <source>
        <dbReference type="Google" id="ProtNLM"/>
    </source>
</evidence>
<keyword evidence="1" id="KW-0812">Transmembrane</keyword>
<evidence type="ECO:0000313" key="2">
    <source>
        <dbReference type="EMBL" id="SUQ61537.1"/>
    </source>
</evidence>
<organism evidence="2 3">
    <name type="scientific">Pseudomonas wadenswilerensis</name>
    <dbReference type="NCBI Taxonomy" id="1785161"/>
    <lineage>
        <taxon>Bacteria</taxon>
        <taxon>Pseudomonadati</taxon>
        <taxon>Pseudomonadota</taxon>
        <taxon>Gammaproteobacteria</taxon>
        <taxon>Pseudomonadales</taxon>
        <taxon>Pseudomonadaceae</taxon>
        <taxon>Pseudomonas</taxon>
    </lineage>
</organism>
<evidence type="ECO:0000256" key="1">
    <source>
        <dbReference type="SAM" id="Phobius"/>
    </source>
</evidence>
<keyword evidence="1" id="KW-1133">Transmembrane helix</keyword>
<reference evidence="3" key="1">
    <citation type="submission" date="2018-07" db="EMBL/GenBank/DDBJ databases">
        <authorList>
            <person name="Blom J."/>
        </authorList>
    </citation>
    <scope>NUCLEOTIDE SEQUENCE [LARGE SCALE GENOMIC DNA]</scope>
    <source>
        <strain evidence="3">CCOS 864</strain>
    </source>
</reference>
<dbReference type="RefSeq" id="WP_148708516.1">
    <property type="nucleotide sequence ID" value="NZ_CBCSFG010000036.1"/>
</dbReference>
<evidence type="ECO:0000313" key="3">
    <source>
        <dbReference type="Proteomes" id="UP000255177"/>
    </source>
</evidence>
<keyword evidence="3" id="KW-1185">Reference proteome</keyword>
<sequence>MSVVKMGGVFGSGTVLCGLLVYGVGFLFWTPTVPYDTPDGRYVVLKEGDSAPYSVKLIDHRGAEDEIVRSYAEFNPKVLSVVPGDYRVRLTLNEFGCYGAWADVQVSATTISVIGQQRNPSCQPPDWLVEGAVFRLFEAPKAPAEADQANPEV</sequence>